<gene>
    <name evidence="1" type="ORF">EI290_02105</name>
</gene>
<accession>A0A428JTU4</accession>
<dbReference type="RefSeq" id="WP_125426224.1">
    <property type="nucleotide sequence ID" value="NZ_RWIS01000001.1"/>
</dbReference>
<organism evidence="1 2">
    <name type="scientific">Hymenobacter metallilatus</name>
    <dbReference type="NCBI Taxonomy" id="2493666"/>
    <lineage>
        <taxon>Bacteria</taxon>
        <taxon>Pseudomonadati</taxon>
        <taxon>Bacteroidota</taxon>
        <taxon>Cytophagia</taxon>
        <taxon>Cytophagales</taxon>
        <taxon>Hymenobacteraceae</taxon>
        <taxon>Hymenobacter</taxon>
    </lineage>
</organism>
<dbReference type="OrthoDB" id="883169at2"/>
<dbReference type="Proteomes" id="UP000280066">
    <property type="component" value="Unassembled WGS sequence"/>
</dbReference>
<dbReference type="AlphaFoldDB" id="A0A428JTU4"/>
<evidence type="ECO:0000313" key="1">
    <source>
        <dbReference type="EMBL" id="RSK37466.1"/>
    </source>
</evidence>
<dbReference type="EMBL" id="RWIS01000001">
    <property type="protein sequence ID" value="RSK37466.1"/>
    <property type="molecule type" value="Genomic_DNA"/>
</dbReference>
<comment type="caution">
    <text evidence="1">The sequence shown here is derived from an EMBL/GenBank/DDBJ whole genome shotgun (WGS) entry which is preliminary data.</text>
</comment>
<protein>
    <submittedName>
        <fullName evidence="1">Uncharacterized protein</fullName>
    </submittedName>
</protein>
<name>A0A428JTU4_9BACT</name>
<keyword evidence="2" id="KW-1185">Reference proteome</keyword>
<sequence>MGCCKEELRDYANVRAIRLLVAESANGPAFTNGTRTTAAQVLASVRLEYDYLAAAPSGSWFTAGALAWQCEEPGRKGLKDKITEVSFTSTGLFNGVAAGQPLNQFVRCLPGNSRYQGVSFPLAQLADSLNSWKSGDYAELDRPIELVVSPKPTDNAQQQFRLRLRLHSGKEVEQTTPSFIWQ</sequence>
<proteinExistence type="predicted"/>
<reference evidence="1 2" key="1">
    <citation type="submission" date="2018-12" db="EMBL/GenBank/DDBJ databases">
        <authorList>
            <person name="Feng G."/>
            <person name="Zhu H."/>
        </authorList>
    </citation>
    <scope>NUCLEOTIDE SEQUENCE [LARGE SCALE GENOMIC DNA]</scope>
    <source>
        <strain evidence="1 2">9PBR-2</strain>
    </source>
</reference>
<evidence type="ECO:0000313" key="2">
    <source>
        <dbReference type="Proteomes" id="UP000280066"/>
    </source>
</evidence>